<name>A0ABQ4EFJ3_9ACTN</name>
<evidence type="ECO:0000313" key="1">
    <source>
        <dbReference type="EMBL" id="GIG93017.1"/>
    </source>
</evidence>
<sequence length="114" mass="12861">MTGPDIPCAYGREIDASGDWNHPRDDSFATVHGGWEDGGDVEIVFAERDEAGWIDRYANYAVNEAVHEALEWFRVDGHPWLDPHGPAENEIYDAVNDLVDRLASIRARHASMPW</sequence>
<accession>A0ABQ4EFJ3</accession>
<gene>
    <name evidence="1" type="ORF">Pen02_79530</name>
</gene>
<comment type="caution">
    <text evidence="1">The sequence shown here is derived from an EMBL/GenBank/DDBJ whole genome shotgun (WGS) entry which is preliminary data.</text>
</comment>
<dbReference type="Proteomes" id="UP000646749">
    <property type="component" value="Unassembled WGS sequence"/>
</dbReference>
<organism evidence="1 2">
    <name type="scientific">Plantactinospora endophytica</name>
    <dbReference type="NCBI Taxonomy" id="673535"/>
    <lineage>
        <taxon>Bacteria</taxon>
        <taxon>Bacillati</taxon>
        <taxon>Actinomycetota</taxon>
        <taxon>Actinomycetes</taxon>
        <taxon>Micromonosporales</taxon>
        <taxon>Micromonosporaceae</taxon>
        <taxon>Plantactinospora</taxon>
    </lineage>
</organism>
<keyword evidence="2" id="KW-1185">Reference proteome</keyword>
<protein>
    <submittedName>
        <fullName evidence="1">Uncharacterized protein</fullName>
    </submittedName>
</protein>
<evidence type="ECO:0000313" key="2">
    <source>
        <dbReference type="Proteomes" id="UP000646749"/>
    </source>
</evidence>
<dbReference type="EMBL" id="BONW01000050">
    <property type="protein sequence ID" value="GIG93017.1"/>
    <property type="molecule type" value="Genomic_DNA"/>
</dbReference>
<reference evidence="1 2" key="1">
    <citation type="submission" date="2021-01" db="EMBL/GenBank/DDBJ databases">
        <title>Whole genome shotgun sequence of Plantactinospora endophytica NBRC 110450.</title>
        <authorList>
            <person name="Komaki H."/>
            <person name="Tamura T."/>
        </authorList>
    </citation>
    <scope>NUCLEOTIDE SEQUENCE [LARGE SCALE GENOMIC DNA]</scope>
    <source>
        <strain evidence="1 2">NBRC 110450</strain>
    </source>
</reference>
<proteinExistence type="predicted"/>
<dbReference type="RefSeq" id="WP_203871333.1">
    <property type="nucleotide sequence ID" value="NZ_BONW01000050.1"/>
</dbReference>